<dbReference type="EMBL" id="VMBG01000001">
    <property type="protein sequence ID" value="TSJ79335.1"/>
    <property type="molecule type" value="Genomic_DNA"/>
</dbReference>
<protein>
    <submittedName>
        <fullName evidence="4">Hydroxyacid dehydrogenase</fullName>
    </submittedName>
</protein>
<dbReference type="GO" id="GO:0030267">
    <property type="term" value="F:glyoxylate reductase (NADPH) activity"/>
    <property type="evidence" value="ECO:0007669"/>
    <property type="project" value="TreeGrafter"/>
</dbReference>
<evidence type="ECO:0000259" key="3">
    <source>
        <dbReference type="Pfam" id="PF02826"/>
    </source>
</evidence>
<dbReference type="SUPFAM" id="SSF51735">
    <property type="entry name" value="NAD(P)-binding Rossmann-fold domains"/>
    <property type="match status" value="1"/>
</dbReference>
<keyword evidence="1" id="KW-0560">Oxidoreductase</keyword>
<dbReference type="Pfam" id="PF02826">
    <property type="entry name" value="2-Hacid_dh_C"/>
    <property type="match status" value="1"/>
</dbReference>
<dbReference type="InterPro" id="IPR036291">
    <property type="entry name" value="NAD(P)-bd_dom_sf"/>
</dbReference>
<sequence length="353" mass="38425">MHVLPQVDSSPSLPRTKRVFFALNDYERRVFFPEYLAAELDALNGEAHWRTDELPSPAYWQTMMQELQPDVIVSCWSTPAVPFSLANAGSPLAYVCHLVGSVRNLVPRTFLERGGLLTNWGDIAGKTVAEHALLLALAALRNQPGWRPIINGPKAVPWRSGTMRLQPRSLYGRRVGIHGFGHVARALIRLLQPFDVEISAYSAGVPTGLMRSAGVTPFTSLLELATRSEVFFDCEALTPQSTASINATVLAALPDDAVFVNVGRGPVVDEPALVREAASGRIQVALDVVCKEPIDPASPLASLPGVILSPHIGGPTFDHFPHCGQRALENLARYLRGESPEALITPELYDRST</sequence>
<evidence type="ECO:0000313" key="4">
    <source>
        <dbReference type="EMBL" id="TSJ79335.1"/>
    </source>
</evidence>
<dbReference type="Gene3D" id="3.40.50.720">
    <property type="entry name" value="NAD(P)-binding Rossmann-like Domain"/>
    <property type="match status" value="2"/>
</dbReference>
<evidence type="ECO:0000313" key="5">
    <source>
        <dbReference type="Proteomes" id="UP000315648"/>
    </source>
</evidence>
<dbReference type="RefSeq" id="WP_144229782.1">
    <property type="nucleotide sequence ID" value="NZ_CBCRVV010000007.1"/>
</dbReference>
<dbReference type="InterPro" id="IPR029753">
    <property type="entry name" value="D-isomer_DH_CS"/>
</dbReference>
<comment type="caution">
    <text evidence="4">The sequence shown here is derived from an EMBL/GenBank/DDBJ whole genome shotgun (WGS) entry which is preliminary data.</text>
</comment>
<feature type="domain" description="D-isomer specific 2-hydroxyacid dehydrogenase NAD-binding" evidence="3">
    <location>
        <begin position="157"/>
        <end position="313"/>
    </location>
</feature>
<organism evidence="4 5">
    <name type="scientific">Rariglobus hedericola</name>
    <dbReference type="NCBI Taxonomy" id="2597822"/>
    <lineage>
        <taxon>Bacteria</taxon>
        <taxon>Pseudomonadati</taxon>
        <taxon>Verrucomicrobiota</taxon>
        <taxon>Opitutia</taxon>
        <taxon>Opitutales</taxon>
        <taxon>Opitutaceae</taxon>
        <taxon>Rariglobus</taxon>
    </lineage>
</organism>
<dbReference type="Proteomes" id="UP000315648">
    <property type="component" value="Unassembled WGS sequence"/>
</dbReference>
<dbReference type="PANTHER" id="PTHR10996:SF178">
    <property type="entry name" value="2-HYDROXYACID DEHYDROGENASE YGL185C-RELATED"/>
    <property type="match status" value="1"/>
</dbReference>
<evidence type="ECO:0000256" key="1">
    <source>
        <dbReference type="ARBA" id="ARBA00023002"/>
    </source>
</evidence>
<dbReference type="GO" id="GO:0005829">
    <property type="term" value="C:cytosol"/>
    <property type="evidence" value="ECO:0007669"/>
    <property type="project" value="TreeGrafter"/>
</dbReference>
<accession>A0A556QRR6</accession>
<dbReference type="GO" id="GO:0051287">
    <property type="term" value="F:NAD binding"/>
    <property type="evidence" value="ECO:0007669"/>
    <property type="project" value="InterPro"/>
</dbReference>
<dbReference type="CDD" id="cd12167">
    <property type="entry name" value="2-Hacid_dh_8"/>
    <property type="match status" value="1"/>
</dbReference>
<dbReference type="OrthoDB" id="189925at2"/>
<name>A0A556QRR6_9BACT</name>
<dbReference type="PROSITE" id="PS00671">
    <property type="entry name" value="D_2_HYDROXYACID_DH_3"/>
    <property type="match status" value="1"/>
</dbReference>
<keyword evidence="5" id="KW-1185">Reference proteome</keyword>
<dbReference type="AlphaFoldDB" id="A0A556QRR6"/>
<dbReference type="InterPro" id="IPR050223">
    <property type="entry name" value="D-isomer_2-hydroxyacid_DH"/>
</dbReference>
<proteinExistence type="predicted"/>
<evidence type="ECO:0000256" key="2">
    <source>
        <dbReference type="ARBA" id="ARBA00023027"/>
    </source>
</evidence>
<reference evidence="4 5" key="1">
    <citation type="submission" date="2019-07" db="EMBL/GenBank/DDBJ databases">
        <title>Description of 53C-WASEF.</title>
        <authorList>
            <person name="Pitt A."/>
            <person name="Hahn M.W."/>
        </authorList>
    </citation>
    <scope>NUCLEOTIDE SEQUENCE [LARGE SCALE GENOMIC DNA]</scope>
    <source>
        <strain evidence="4 5">53C-WASEF</strain>
    </source>
</reference>
<dbReference type="PANTHER" id="PTHR10996">
    <property type="entry name" value="2-HYDROXYACID DEHYDROGENASE-RELATED"/>
    <property type="match status" value="1"/>
</dbReference>
<gene>
    <name evidence="4" type="ORF">FPL22_08610</name>
</gene>
<keyword evidence="2" id="KW-0520">NAD</keyword>
<dbReference type="GO" id="GO:0016618">
    <property type="term" value="F:hydroxypyruvate reductase [NAD(P)H] activity"/>
    <property type="evidence" value="ECO:0007669"/>
    <property type="project" value="TreeGrafter"/>
</dbReference>
<dbReference type="InterPro" id="IPR006140">
    <property type="entry name" value="D-isomer_DH_NAD-bd"/>
</dbReference>